<proteinExistence type="predicted"/>
<dbReference type="OrthoDB" id="415590at2759"/>
<sequence>MEGQDCSRYCTMEFEGKIVGVKVNVINTTGPGDAFVNGDLQKMGFEGTRDFDLQRLTWLLFERVSTSTSRFIKKLRVEKDIEDFFSLYAFNVVFGVATAIKQIIQTTPSSKGDHFCMAEHLDEFMEYTEINLQVYM</sequence>
<keyword evidence="2" id="KW-1185">Reference proteome</keyword>
<name>A0A7J7LTG2_9MAGN</name>
<evidence type="ECO:0000313" key="1">
    <source>
        <dbReference type="EMBL" id="KAF6145945.1"/>
    </source>
</evidence>
<dbReference type="Proteomes" id="UP000541444">
    <property type="component" value="Unassembled WGS sequence"/>
</dbReference>
<evidence type="ECO:0000313" key="2">
    <source>
        <dbReference type="Proteomes" id="UP000541444"/>
    </source>
</evidence>
<reference evidence="1 2" key="1">
    <citation type="journal article" date="2020" name="IScience">
        <title>Genome Sequencing of the Endangered Kingdonia uniflora (Circaeasteraceae, Ranunculales) Reveals Potential Mechanisms of Evolutionary Specialization.</title>
        <authorList>
            <person name="Sun Y."/>
            <person name="Deng T."/>
            <person name="Zhang A."/>
            <person name="Moore M.J."/>
            <person name="Landis J.B."/>
            <person name="Lin N."/>
            <person name="Zhang H."/>
            <person name="Zhang X."/>
            <person name="Huang J."/>
            <person name="Zhang X."/>
            <person name="Sun H."/>
            <person name="Wang H."/>
        </authorList>
    </citation>
    <scope>NUCLEOTIDE SEQUENCE [LARGE SCALE GENOMIC DNA]</scope>
    <source>
        <strain evidence="1">TB1705</strain>
        <tissue evidence="1">Leaf</tissue>
    </source>
</reference>
<comment type="caution">
    <text evidence="1">The sequence shown here is derived from an EMBL/GenBank/DDBJ whole genome shotgun (WGS) entry which is preliminary data.</text>
</comment>
<organism evidence="1 2">
    <name type="scientific">Kingdonia uniflora</name>
    <dbReference type="NCBI Taxonomy" id="39325"/>
    <lineage>
        <taxon>Eukaryota</taxon>
        <taxon>Viridiplantae</taxon>
        <taxon>Streptophyta</taxon>
        <taxon>Embryophyta</taxon>
        <taxon>Tracheophyta</taxon>
        <taxon>Spermatophyta</taxon>
        <taxon>Magnoliopsida</taxon>
        <taxon>Ranunculales</taxon>
        <taxon>Circaeasteraceae</taxon>
        <taxon>Kingdonia</taxon>
    </lineage>
</organism>
<protein>
    <submittedName>
        <fullName evidence="1">Uncharacterized protein</fullName>
    </submittedName>
</protein>
<accession>A0A7J7LTG2</accession>
<dbReference type="EMBL" id="JACGCM010002021">
    <property type="protein sequence ID" value="KAF6145945.1"/>
    <property type="molecule type" value="Genomic_DNA"/>
</dbReference>
<gene>
    <name evidence="1" type="ORF">GIB67_007964</name>
</gene>
<dbReference type="AlphaFoldDB" id="A0A7J7LTG2"/>